<proteinExistence type="predicted"/>
<name>A0A653B6C9_ECTOL</name>
<organism evidence="1">
    <name type="scientific">Ectopseudomonas oleovorans</name>
    <name type="common">Pseudomonas oleovorans</name>
    <dbReference type="NCBI Taxonomy" id="301"/>
    <lineage>
        <taxon>Bacteria</taxon>
        <taxon>Pseudomonadati</taxon>
        <taxon>Pseudomonadota</taxon>
        <taxon>Gammaproteobacteria</taxon>
        <taxon>Pseudomonadales</taxon>
        <taxon>Pseudomonadaceae</taxon>
        <taxon>Ectopseudomonas</taxon>
    </lineage>
</organism>
<evidence type="ECO:0000313" key="1">
    <source>
        <dbReference type="EMBL" id="VDN63749.1"/>
    </source>
</evidence>
<protein>
    <submittedName>
        <fullName evidence="1">Uncharacterized protein</fullName>
    </submittedName>
</protein>
<gene>
    <name evidence="1" type="ORF">POT9AD_2774</name>
</gene>
<dbReference type="EMBL" id="LR130779">
    <property type="protein sequence ID" value="VDN63749.1"/>
    <property type="molecule type" value="Genomic_DNA"/>
</dbReference>
<dbReference type="AlphaFoldDB" id="A0A653B6C9"/>
<sequence length="149" mass="16527">MSMSDKQVYERTIDDLVHSGVWFFPMDDSVEDELTVRPLQEMESCADTQLIVRAHFEGRNGAGYLGYLYWDGNGGIEYLKPVVLLDDGSAVSFWSGIAKPSWEEYSEKAQALRKALPITYISEPLLGLPELSGVLEGLGYLGGDAVSWV</sequence>
<reference evidence="1" key="1">
    <citation type="submission" date="2018-11" db="EMBL/GenBank/DDBJ databases">
        <authorList>
            <consortium name="Genoscope - CEA"/>
            <person name="William W."/>
        </authorList>
    </citation>
    <scope>NUCLEOTIDE SEQUENCE [LARGE SCALE GENOMIC DNA]</scope>
    <source>
        <strain evidence="1">T9AD</strain>
    </source>
</reference>
<accession>A0A653B6C9</accession>